<dbReference type="EMBL" id="CP107020">
    <property type="protein sequence ID" value="UYG16360.1"/>
    <property type="molecule type" value="Genomic_DNA"/>
</dbReference>
<evidence type="ECO:0000256" key="4">
    <source>
        <dbReference type="ARBA" id="ARBA00021735"/>
    </source>
</evidence>
<evidence type="ECO:0000256" key="2">
    <source>
        <dbReference type="ARBA" id="ARBA00006472"/>
    </source>
</evidence>
<evidence type="ECO:0000256" key="5">
    <source>
        <dbReference type="ARBA" id="ARBA00023239"/>
    </source>
</evidence>
<accession>A0ABY6FZL3</accession>
<dbReference type="SUPFAM" id="SSF55248">
    <property type="entry name" value="PCD-like"/>
    <property type="match status" value="1"/>
</dbReference>
<dbReference type="Gene3D" id="3.10.180.10">
    <property type="entry name" value="2,3-Dihydroxybiphenyl 1,2-Dioxygenase, domain 1"/>
    <property type="match status" value="1"/>
</dbReference>
<dbReference type="RefSeq" id="WP_263593573.1">
    <property type="nucleotide sequence ID" value="NZ_CP107020.1"/>
</dbReference>
<dbReference type="Gene3D" id="3.30.1360.20">
    <property type="entry name" value="Transcriptional coactivator/pterin dehydratase"/>
    <property type="match status" value="1"/>
</dbReference>
<dbReference type="SUPFAM" id="SSF54593">
    <property type="entry name" value="Glyoxalase/Bleomycin resistance protein/Dihydroxybiphenyl dioxygenase"/>
    <property type="match status" value="1"/>
</dbReference>
<comment type="similarity">
    <text evidence="2">Belongs to the pterin-4-alpha-carbinolamine dehydratase family.</text>
</comment>
<dbReference type="InterPro" id="IPR036428">
    <property type="entry name" value="PCD_sf"/>
</dbReference>
<dbReference type="InterPro" id="IPR001533">
    <property type="entry name" value="Pterin_deHydtase"/>
</dbReference>
<name>A0ABY6FZL3_9MICO</name>
<dbReference type="Pfam" id="PF18029">
    <property type="entry name" value="Glyoxalase_6"/>
    <property type="match status" value="1"/>
</dbReference>
<feature type="domain" description="Glyoxalase-like" evidence="6">
    <location>
        <begin position="111"/>
        <end position="214"/>
    </location>
</feature>
<evidence type="ECO:0000256" key="1">
    <source>
        <dbReference type="ARBA" id="ARBA00001554"/>
    </source>
</evidence>
<dbReference type="InterPro" id="IPR029068">
    <property type="entry name" value="Glyas_Bleomycin-R_OHBP_Dase"/>
</dbReference>
<dbReference type="CDD" id="cd00488">
    <property type="entry name" value="PCD_DCoH"/>
    <property type="match status" value="1"/>
</dbReference>
<keyword evidence="8" id="KW-1185">Reference proteome</keyword>
<keyword evidence="5 7" id="KW-0456">Lyase</keyword>
<dbReference type="PANTHER" id="PTHR35908">
    <property type="entry name" value="HYPOTHETICAL FUSION PROTEIN"/>
    <property type="match status" value="1"/>
</dbReference>
<reference evidence="7" key="1">
    <citation type="submission" date="2022-10" db="EMBL/GenBank/DDBJ databases">
        <title>Whole-Genome Sequencing of Brachybacterium huguangmaarense BRM-3, Isolated from Betula schmidtii.</title>
        <authorList>
            <person name="Haam D."/>
        </authorList>
    </citation>
    <scope>NUCLEOTIDE SEQUENCE</scope>
    <source>
        <strain evidence="7">BRM-3</strain>
    </source>
</reference>
<evidence type="ECO:0000256" key="3">
    <source>
        <dbReference type="ARBA" id="ARBA00013252"/>
    </source>
</evidence>
<dbReference type="EC" id="4.2.1.96" evidence="3"/>
<protein>
    <recommendedName>
        <fullName evidence="4">Putative pterin-4-alpha-carbinolamine dehydratase</fullName>
        <ecNumber evidence="3">4.2.1.96</ecNumber>
    </recommendedName>
</protein>
<sequence>MATLRGQALLTALGEAGLGDWQGFPDGIRARFLSGTFTTGLHLVEAIGAAAEERNHHPEVTLAFAYVDVHLVSHDAGGVTDRDMELARRISVIARSLDVRADLAAPVTLELALDTADPDEIAPFWSAVLTCEEDNVEGHDVIDPTGRVPLLWFQDTDPHDPPRQRFHLDVWVGADQAAARIEAALAAGGVVDDDGEAPSFTVLADAQGNRVCICTIADRGSPAE</sequence>
<dbReference type="PANTHER" id="PTHR35908:SF1">
    <property type="entry name" value="CONSERVED PROTEIN"/>
    <property type="match status" value="1"/>
</dbReference>
<organism evidence="7 8">
    <name type="scientific">Brachybacterium huguangmaarense</name>
    <dbReference type="NCBI Taxonomy" id="1652028"/>
    <lineage>
        <taxon>Bacteria</taxon>
        <taxon>Bacillati</taxon>
        <taxon>Actinomycetota</taxon>
        <taxon>Actinomycetes</taxon>
        <taxon>Micrococcales</taxon>
        <taxon>Dermabacteraceae</taxon>
        <taxon>Brachybacterium</taxon>
    </lineage>
</organism>
<dbReference type="Pfam" id="PF01329">
    <property type="entry name" value="Pterin_4a"/>
    <property type="match status" value="1"/>
</dbReference>
<comment type="catalytic activity">
    <reaction evidence="1">
        <text>(4aS,6R)-4a-hydroxy-L-erythro-5,6,7,8-tetrahydrobiopterin = (6R)-L-erythro-6,7-dihydrobiopterin + H2O</text>
        <dbReference type="Rhea" id="RHEA:11920"/>
        <dbReference type="ChEBI" id="CHEBI:15377"/>
        <dbReference type="ChEBI" id="CHEBI:15642"/>
        <dbReference type="ChEBI" id="CHEBI:43120"/>
        <dbReference type="EC" id="4.2.1.96"/>
    </reaction>
</comment>
<evidence type="ECO:0000259" key="6">
    <source>
        <dbReference type="Pfam" id="PF18029"/>
    </source>
</evidence>
<gene>
    <name evidence="7" type="ORF">BRM3_12195</name>
</gene>
<dbReference type="InterPro" id="IPR041581">
    <property type="entry name" value="Glyoxalase_6"/>
</dbReference>
<proteinExistence type="inferred from homology"/>
<evidence type="ECO:0000313" key="8">
    <source>
        <dbReference type="Proteomes" id="UP001164305"/>
    </source>
</evidence>
<dbReference type="Proteomes" id="UP001164305">
    <property type="component" value="Chromosome"/>
</dbReference>
<evidence type="ECO:0000313" key="7">
    <source>
        <dbReference type="EMBL" id="UYG16360.1"/>
    </source>
</evidence>
<dbReference type="GO" id="GO:0008124">
    <property type="term" value="F:4-alpha-hydroxytetrahydrobiopterin dehydratase activity"/>
    <property type="evidence" value="ECO:0007669"/>
    <property type="project" value="UniProtKB-EC"/>
</dbReference>